<keyword evidence="2 3" id="KW-0342">GTP-binding</keyword>
<evidence type="ECO:0000313" key="5">
    <source>
        <dbReference type="Proteomes" id="UP000748756"/>
    </source>
</evidence>
<dbReference type="Proteomes" id="UP000748756">
    <property type="component" value="Unassembled WGS sequence"/>
</dbReference>
<name>A0A9P5VA25_9FUNG</name>
<dbReference type="SMART" id="SM00177">
    <property type="entry name" value="ARF"/>
    <property type="match status" value="1"/>
</dbReference>
<dbReference type="AlphaFoldDB" id="A0A9P5VA25"/>
<dbReference type="SUPFAM" id="SSF52540">
    <property type="entry name" value="P-loop containing nucleoside triphosphate hydrolases"/>
    <property type="match status" value="1"/>
</dbReference>
<feature type="binding site" evidence="3">
    <location>
        <position position="185"/>
    </location>
    <ligand>
        <name>GTP</name>
        <dbReference type="ChEBI" id="CHEBI:37565"/>
    </ligand>
</feature>
<evidence type="ECO:0000313" key="4">
    <source>
        <dbReference type="EMBL" id="KAF9149142.1"/>
    </source>
</evidence>
<dbReference type="GO" id="GO:0003924">
    <property type="term" value="F:GTPase activity"/>
    <property type="evidence" value="ECO:0007669"/>
    <property type="project" value="InterPro"/>
</dbReference>
<keyword evidence="1 3" id="KW-0547">Nucleotide-binding</keyword>
<accession>A0A9P5VA25</accession>
<sequence length="295" mass="33537">MIEWIVQKIIDASLEPQVLVVGIEGSGRRTFENQLNTLGGDKVKIEQTKITLERLFRRYERLLRKSALLVLTNKQDRLDALSVTVVLTELKLESQFKRMGLETRAEGSCVVYPKILQKIINALFEHQVLVINFDASGKFTFTLQLKNLCNGGVKTKSILIQHSSHAYLTQEVYQDTSFHIAVYGGNPRTVWDRYPEGTAGVICFVKSTDHTKIEQTRIALGELYRRHEELLGKSVLLVFTDKQDLPFALLVAVAEVRDMPELETRFRRPQWLIQGANAVSGDGLNEGVDWMAEYI</sequence>
<proteinExistence type="predicted"/>
<dbReference type="InterPro" id="IPR024156">
    <property type="entry name" value="Small_GTPase_ARF"/>
</dbReference>
<reference evidence="4" key="1">
    <citation type="journal article" date="2020" name="Fungal Divers.">
        <title>Resolving the Mortierellaceae phylogeny through synthesis of multi-gene phylogenetics and phylogenomics.</title>
        <authorList>
            <person name="Vandepol N."/>
            <person name="Liber J."/>
            <person name="Desiro A."/>
            <person name="Na H."/>
            <person name="Kennedy M."/>
            <person name="Barry K."/>
            <person name="Grigoriev I.V."/>
            <person name="Miller A.N."/>
            <person name="O'Donnell K."/>
            <person name="Stajich J.E."/>
            <person name="Bonito G."/>
        </authorList>
    </citation>
    <scope>NUCLEOTIDE SEQUENCE</scope>
    <source>
        <strain evidence="4">NRRL 6426</strain>
    </source>
</reference>
<evidence type="ECO:0000256" key="3">
    <source>
        <dbReference type="PIRSR" id="PIRSR606689-1"/>
    </source>
</evidence>
<dbReference type="InterPro" id="IPR006689">
    <property type="entry name" value="Small_GTPase_ARF/SAR"/>
</dbReference>
<dbReference type="EMBL" id="JAAAUQ010000568">
    <property type="protein sequence ID" value="KAF9149142.1"/>
    <property type="molecule type" value="Genomic_DNA"/>
</dbReference>
<keyword evidence="5" id="KW-1185">Reference proteome</keyword>
<comment type="caution">
    <text evidence="4">The sequence shown here is derived from an EMBL/GenBank/DDBJ whole genome shotgun (WGS) entry which is preliminary data.</text>
</comment>
<dbReference type="Gene3D" id="3.40.50.300">
    <property type="entry name" value="P-loop containing nucleotide triphosphate hydrolases"/>
    <property type="match status" value="1"/>
</dbReference>
<dbReference type="OrthoDB" id="2412813at2759"/>
<dbReference type="InterPro" id="IPR027417">
    <property type="entry name" value="P-loop_NTPase"/>
</dbReference>
<protein>
    <submittedName>
        <fullName evidence="4">Uncharacterized protein</fullName>
    </submittedName>
</protein>
<dbReference type="PROSITE" id="PS51417">
    <property type="entry name" value="ARF"/>
    <property type="match status" value="1"/>
</dbReference>
<dbReference type="PANTHER" id="PTHR11711">
    <property type="entry name" value="ADP RIBOSYLATION FACTOR-RELATED"/>
    <property type="match status" value="1"/>
</dbReference>
<dbReference type="Pfam" id="PF00025">
    <property type="entry name" value="Arf"/>
    <property type="match status" value="1"/>
</dbReference>
<evidence type="ECO:0000256" key="1">
    <source>
        <dbReference type="ARBA" id="ARBA00022741"/>
    </source>
</evidence>
<gene>
    <name evidence="4" type="ORF">BG015_009074</name>
</gene>
<organism evidence="4 5">
    <name type="scientific">Linnemannia schmuckeri</name>
    <dbReference type="NCBI Taxonomy" id="64567"/>
    <lineage>
        <taxon>Eukaryota</taxon>
        <taxon>Fungi</taxon>
        <taxon>Fungi incertae sedis</taxon>
        <taxon>Mucoromycota</taxon>
        <taxon>Mortierellomycotina</taxon>
        <taxon>Mortierellomycetes</taxon>
        <taxon>Mortierellales</taxon>
        <taxon>Mortierellaceae</taxon>
        <taxon>Linnemannia</taxon>
    </lineage>
</organism>
<evidence type="ECO:0000256" key="2">
    <source>
        <dbReference type="ARBA" id="ARBA00023134"/>
    </source>
</evidence>
<dbReference type="GO" id="GO:0005525">
    <property type="term" value="F:GTP binding"/>
    <property type="evidence" value="ECO:0007669"/>
    <property type="project" value="UniProtKB-KW"/>
</dbReference>